<dbReference type="InterPro" id="IPR029752">
    <property type="entry name" value="D-isomer_DH_CS1"/>
</dbReference>
<comment type="similarity">
    <text evidence="1 4">Belongs to the D-isomer specific 2-hydroxyacid dehydrogenase family.</text>
</comment>
<dbReference type="EC" id="1.1.1.81" evidence="7"/>
<reference evidence="7 8" key="1">
    <citation type="journal article" date="2015" name="Genome Announc.">
        <title>Complete Genome Sequence of Cupriavidus basilensis 4G11, Isolated from the Oak Ridge Field Research Center Site.</title>
        <authorList>
            <person name="Ray J."/>
            <person name="Waters R.J."/>
            <person name="Skerker J.M."/>
            <person name="Kuehl J.V."/>
            <person name="Price M.N."/>
            <person name="Huang J."/>
            <person name="Chakraborty R."/>
            <person name="Arkin A.P."/>
            <person name="Deutschbauer A."/>
        </authorList>
    </citation>
    <scope>NUCLEOTIDE SEQUENCE [LARGE SCALE GENOMIC DNA]</scope>
    <source>
        <strain evidence="7">4G11</strain>
    </source>
</reference>
<dbReference type="AlphaFoldDB" id="A0A0C4YBM3"/>
<dbReference type="FunFam" id="3.40.50.720:FF:000203">
    <property type="entry name" value="D-3-phosphoglycerate dehydrogenase (SerA)"/>
    <property type="match status" value="1"/>
</dbReference>
<protein>
    <submittedName>
        <fullName evidence="7">Glyoxylate reductase</fullName>
        <ecNumber evidence="7">1.1.1.-</ecNumber>
        <ecNumber evidence="7">1.1.1.215</ecNumber>
        <ecNumber evidence="7">1.1.1.26</ecNumber>
        <ecNumber evidence="7">1.1.1.79</ecNumber>
        <ecNumber evidence="7">1.1.1.81</ecNumber>
    </submittedName>
</protein>
<evidence type="ECO:0000256" key="1">
    <source>
        <dbReference type="ARBA" id="ARBA00005854"/>
    </source>
</evidence>
<dbReference type="EMBL" id="CP010536">
    <property type="protein sequence ID" value="AJG20255.1"/>
    <property type="molecule type" value="Genomic_DNA"/>
</dbReference>
<dbReference type="OrthoDB" id="9805416at2"/>
<dbReference type="InterPro" id="IPR006140">
    <property type="entry name" value="D-isomer_DH_NAD-bd"/>
</dbReference>
<dbReference type="GO" id="GO:0047964">
    <property type="term" value="F:glyoxylate reductase (NADH) activity"/>
    <property type="evidence" value="ECO:0007669"/>
    <property type="project" value="UniProtKB-EC"/>
</dbReference>
<dbReference type="SUPFAM" id="SSF52283">
    <property type="entry name" value="Formate/glycerate dehydrogenase catalytic domain-like"/>
    <property type="match status" value="1"/>
</dbReference>
<name>A0A0C4YBM3_9BURK</name>
<sequence length="332" mass="35515">MTKPSVLVTRAVFPEVIDRLAQYFDVDDNQPDVALDGAALKARLAGKAGVLANAADRIDAGLVAGLPALRAVCNMAVGYNNLDVPALTAAGIVATNTPDVLTETTADFGWALLMATARRVTESEHWLRAGKWERWSYDMFLGMDLYRSTLGILGMGRIGQALARRAAGFGMSVLYHNRSRLPEDTERVLNARYVSKAELLAQSDHLLLVLPYSAQSHHSIGAAELAQMKPSATLVNLARGGVVDDAALARALREGRIFAAGLDVFEAEPQVHPDLLTVPNVVLTPHIASASEKTRRAMADLAADNLIAALGVGPQAGQPPSVINPEVMARRR</sequence>
<dbReference type="InterPro" id="IPR050223">
    <property type="entry name" value="D-isomer_2-hydroxyacid_DH"/>
</dbReference>
<dbReference type="InterPro" id="IPR036291">
    <property type="entry name" value="NAD(P)-bd_dom_sf"/>
</dbReference>
<dbReference type="SUPFAM" id="SSF51735">
    <property type="entry name" value="NAD(P)-binding Rossmann-fold domains"/>
    <property type="match status" value="1"/>
</dbReference>
<evidence type="ECO:0000313" key="8">
    <source>
        <dbReference type="Proteomes" id="UP000031843"/>
    </source>
</evidence>
<feature type="domain" description="D-isomer specific 2-hydroxyacid dehydrogenase catalytic" evidence="5">
    <location>
        <begin position="6"/>
        <end position="312"/>
    </location>
</feature>
<dbReference type="InterPro" id="IPR006139">
    <property type="entry name" value="D-isomer_2_OHA_DH_cat_dom"/>
</dbReference>
<dbReference type="EC" id="1.1.1.26" evidence="7"/>
<dbReference type="PROSITE" id="PS00065">
    <property type="entry name" value="D_2_HYDROXYACID_DH_1"/>
    <property type="match status" value="1"/>
</dbReference>
<organism evidence="7 8">
    <name type="scientific">Cupriavidus basilensis</name>
    <dbReference type="NCBI Taxonomy" id="68895"/>
    <lineage>
        <taxon>Bacteria</taxon>
        <taxon>Pseudomonadati</taxon>
        <taxon>Pseudomonadota</taxon>
        <taxon>Betaproteobacteria</taxon>
        <taxon>Burkholderiales</taxon>
        <taxon>Burkholderiaceae</taxon>
        <taxon>Cupriavidus</taxon>
    </lineage>
</organism>
<dbReference type="Gene3D" id="3.40.50.720">
    <property type="entry name" value="NAD(P)-binding Rossmann-like Domain"/>
    <property type="match status" value="2"/>
</dbReference>
<dbReference type="GO" id="GO:0005829">
    <property type="term" value="C:cytosol"/>
    <property type="evidence" value="ECO:0007669"/>
    <property type="project" value="TreeGrafter"/>
</dbReference>
<evidence type="ECO:0000259" key="6">
    <source>
        <dbReference type="Pfam" id="PF02826"/>
    </source>
</evidence>
<dbReference type="GO" id="GO:0008873">
    <property type="term" value="F:gluconate 2-dehydrogenase activity"/>
    <property type="evidence" value="ECO:0007669"/>
    <property type="project" value="UniProtKB-EC"/>
</dbReference>
<dbReference type="CDD" id="cd05301">
    <property type="entry name" value="GDH"/>
    <property type="match status" value="1"/>
</dbReference>
<accession>A0A0C4YBM3</accession>
<evidence type="ECO:0000256" key="4">
    <source>
        <dbReference type="RuleBase" id="RU003719"/>
    </source>
</evidence>
<dbReference type="Proteomes" id="UP000031843">
    <property type="component" value="Chromosome main"/>
</dbReference>
<keyword evidence="2 4" id="KW-0560">Oxidoreductase</keyword>
<keyword evidence="3" id="KW-0520">NAD</keyword>
<dbReference type="RefSeq" id="WP_043347941.1">
    <property type="nucleotide sequence ID" value="NZ_CP010536.1"/>
</dbReference>
<dbReference type="EC" id="1.1.1.79" evidence="7"/>
<dbReference type="EC" id="1.1.1.-" evidence="7"/>
<keyword evidence="8" id="KW-1185">Reference proteome</keyword>
<dbReference type="KEGG" id="cbw:RR42_m2881"/>
<dbReference type="Pfam" id="PF02826">
    <property type="entry name" value="2-Hacid_dh_C"/>
    <property type="match status" value="1"/>
</dbReference>
<evidence type="ECO:0000256" key="2">
    <source>
        <dbReference type="ARBA" id="ARBA00023002"/>
    </source>
</evidence>
<dbReference type="GO" id="GO:0030267">
    <property type="term" value="F:glyoxylate reductase (NADPH) activity"/>
    <property type="evidence" value="ECO:0007669"/>
    <property type="project" value="UniProtKB-EC"/>
</dbReference>
<dbReference type="PANTHER" id="PTHR10996">
    <property type="entry name" value="2-HYDROXYACID DEHYDROGENASE-RELATED"/>
    <property type="match status" value="1"/>
</dbReference>
<evidence type="ECO:0000259" key="5">
    <source>
        <dbReference type="Pfam" id="PF00389"/>
    </source>
</evidence>
<proteinExistence type="inferred from homology"/>
<feature type="domain" description="D-isomer specific 2-hydroxyacid dehydrogenase NAD-binding" evidence="6">
    <location>
        <begin position="111"/>
        <end position="288"/>
    </location>
</feature>
<dbReference type="GO" id="GO:0051287">
    <property type="term" value="F:NAD binding"/>
    <property type="evidence" value="ECO:0007669"/>
    <property type="project" value="InterPro"/>
</dbReference>
<gene>
    <name evidence="7" type="ORF">RR42_m2881</name>
</gene>
<evidence type="ECO:0000313" key="7">
    <source>
        <dbReference type="EMBL" id="AJG20255.1"/>
    </source>
</evidence>
<dbReference type="PANTHER" id="PTHR10996:SF283">
    <property type="entry name" value="GLYOXYLATE_HYDROXYPYRUVATE REDUCTASE B"/>
    <property type="match status" value="1"/>
</dbReference>
<dbReference type="Pfam" id="PF00389">
    <property type="entry name" value="2-Hacid_dh"/>
    <property type="match status" value="1"/>
</dbReference>
<dbReference type="GO" id="GO:0016618">
    <property type="term" value="F:hydroxypyruvate reductase [NAD(P)H] activity"/>
    <property type="evidence" value="ECO:0007669"/>
    <property type="project" value="UniProtKB-EC"/>
</dbReference>
<evidence type="ECO:0000256" key="3">
    <source>
        <dbReference type="ARBA" id="ARBA00023027"/>
    </source>
</evidence>
<dbReference type="EC" id="1.1.1.215" evidence="7"/>
<dbReference type="STRING" id="68895.RR42_m2881"/>